<dbReference type="AlphaFoldDB" id="A0A2P5E4P1"/>
<sequence length="70" mass="7249">MRGWGENITGRGEVRLRTGEDVALQRGDVGTTAWSCGVGAPWPGEVGAVMSSLRFGVLQYVKVGAAASGL</sequence>
<protein>
    <submittedName>
        <fullName evidence="1">Uncharacterized protein</fullName>
    </submittedName>
</protein>
<proteinExistence type="predicted"/>
<gene>
    <name evidence="1" type="ORF">PanWU01x14_000590</name>
</gene>
<name>A0A2P5E4P1_PARAD</name>
<keyword evidence="2" id="KW-1185">Reference proteome</keyword>
<evidence type="ECO:0000313" key="1">
    <source>
        <dbReference type="EMBL" id="PON80503.1"/>
    </source>
</evidence>
<accession>A0A2P5E4P1</accession>
<organism evidence="1 2">
    <name type="scientific">Parasponia andersonii</name>
    <name type="common">Sponia andersonii</name>
    <dbReference type="NCBI Taxonomy" id="3476"/>
    <lineage>
        <taxon>Eukaryota</taxon>
        <taxon>Viridiplantae</taxon>
        <taxon>Streptophyta</taxon>
        <taxon>Embryophyta</taxon>
        <taxon>Tracheophyta</taxon>
        <taxon>Spermatophyta</taxon>
        <taxon>Magnoliopsida</taxon>
        <taxon>eudicotyledons</taxon>
        <taxon>Gunneridae</taxon>
        <taxon>Pentapetalae</taxon>
        <taxon>rosids</taxon>
        <taxon>fabids</taxon>
        <taxon>Rosales</taxon>
        <taxon>Cannabaceae</taxon>
        <taxon>Parasponia</taxon>
    </lineage>
</organism>
<evidence type="ECO:0000313" key="2">
    <source>
        <dbReference type="Proteomes" id="UP000237105"/>
    </source>
</evidence>
<dbReference type="Proteomes" id="UP000237105">
    <property type="component" value="Unassembled WGS sequence"/>
</dbReference>
<dbReference type="EMBL" id="JXTB01000001">
    <property type="protein sequence ID" value="PON80503.1"/>
    <property type="molecule type" value="Genomic_DNA"/>
</dbReference>
<comment type="caution">
    <text evidence="1">The sequence shown here is derived from an EMBL/GenBank/DDBJ whole genome shotgun (WGS) entry which is preliminary data.</text>
</comment>
<reference evidence="2" key="1">
    <citation type="submission" date="2016-06" db="EMBL/GenBank/DDBJ databases">
        <title>Parallel loss of symbiosis genes in relatives of nitrogen-fixing non-legume Parasponia.</title>
        <authorList>
            <person name="Van Velzen R."/>
            <person name="Holmer R."/>
            <person name="Bu F."/>
            <person name="Rutten L."/>
            <person name="Van Zeijl A."/>
            <person name="Liu W."/>
            <person name="Santuari L."/>
            <person name="Cao Q."/>
            <person name="Sharma T."/>
            <person name="Shen D."/>
            <person name="Roswanjaya Y."/>
            <person name="Wardhani T."/>
            <person name="Kalhor M.S."/>
            <person name="Jansen J."/>
            <person name="Van den Hoogen J."/>
            <person name="Gungor B."/>
            <person name="Hartog M."/>
            <person name="Hontelez J."/>
            <person name="Verver J."/>
            <person name="Yang W.-C."/>
            <person name="Schijlen E."/>
            <person name="Repin R."/>
            <person name="Schilthuizen M."/>
            <person name="Schranz E."/>
            <person name="Heidstra R."/>
            <person name="Miyata K."/>
            <person name="Fedorova E."/>
            <person name="Kohlen W."/>
            <person name="Bisseling T."/>
            <person name="Smit S."/>
            <person name="Geurts R."/>
        </authorList>
    </citation>
    <scope>NUCLEOTIDE SEQUENCE [LARGE SCALE GENOMIC DNA]</scope>
    <source>
        <strain evidence="2">cv. WU1-14</strain>
    </source>
</reference>